<reference evidence="7" key="1">
    <citation type="submission" date="2017-08" db="EMBL/GenBank/DDBJ databases">
        <title>A dynamic microbial community with high functional redundancy inhabits the cold, oxic subseafloor aquifer.</title>
        <authorList>
            <person name="Tully B.J."/>
            <person name="Wheat C.G."/>
            <person name="Glazer B.T."/>
            <person name="Huber J.A."/>
        </authorList>
    </citation>
    <scope>NUCLEOTIDE SEQUENCE [LARGE SCALE GENOMIC DNA]</scope>
</reference>
<gene>
    <name evidence="6" type="ORF">COB67_13130</name>
</gene>
<accession>A0A2A4SNN5</accession>
<dbReference type="Proteomes" id="UP000218113">
    <property type="component" value="Unassembled WGS sequence"/>
</dbReference>
<dbReference type="SMART" id="SM00235">
    <property type="entry name" value="ZnMc"/>
    <property type="match status" value="1"/>
</dbReference>
<dbReference type="Gene3D" id="3.40.390.10">
    <property type="entry name" value="Collagenase (Catalytic Domain)"/>
    <property type="match status" value="1"/>
</dbReference>
<keyword evidence="3" id="KW-0378">Hydrolase</keyword>
<evidence type="ECO:0000256" key="4">
    <source>
        <dbReference type="ARBA" id="ARBA00022833"/>
    </source>
</evidence>
<evidence type="ECO:0000313" key="7">
    <source>
        <dbReference type="Proteomes" id="UP000218113"/>
    </source>
</evidence>
<dbReference type="GO" id="GO:0004222">
    <property type="term" value="F:metalloendopeptidase activity"/>
    <property type="evidence" value="ECO:0007669"/>
    <property type="project" value="InterPro"/>
</dbReference>
<dbReference type="InterPro" id="IPR006026">
    <property type="entry name" value="Peptidase_Metallo"/>
</dbReference>
<evidence type="ECO:0000256" key="3">
    <source>
        <dbReference type="ARBA" id="ARBA00022801"/>
    </source>
</evidence>
<keyword evidence="2" id="KW-0479">Metal-binding</keyword>
<comment type="caution">
    <text evidence="6">The sequence shown here is derived from an EMBL/GenBank/DDBJ whole genome shotgun (WGS) entry which is preliminary data.</text>
</comment>
<dbReference type="GO" id="GO:0006508">
    <property type="term" value="P:proteolysis"/>
    <property type="evidence" value="ECO:0007669"/>
    <property type="project" value="UniProtKB-KW"/>
</dbReference>
<dbReference type="EMBL" id="NVSR01000152">
    <property type="protein sequence ID" value="PCI22986.1"/>
    <property type="molecule type" value="Genomic_DNA"/>
</dbReference>
<evidence type="ECO:0000256" key="2">
    <source>
        <dbReference type="ARBA" id="ARBA00022723"/>
    </source>
</evidence>
<dbReference type="Pfam" id="PF00413">
    <property type="entry name" value="Peptidase_M10"/>
    <property type="match status" value="1"/>
</dbReference>
<keyword evidence="1" id="KW-0645">Protease</keyword>
<dbReference type="InterPro" id="IPR024079">
    <property type="entry name" value="MetalloPept_cat_dom_sf"/>
</dbReference>
<evidence type="ECO:0000313" key="6">
    <source>
        <dbReference type="EMBL" id="PCI22986.1"/>
    </source>
</evidence>
<evidence type="ECO:0000259" key="5">
    <source>
        <dbReference type="SMART" id="SM00235"/>
    </source>
</evidence>
<protein>
    <recommendedName>
        <fullName evidence="5">Peptidase metallopeptidase domain-containing protein</fullName>
    </recommendedName>
</protein>
<sequence>MPGLFTLELIFRLMSVVMKKGIYSLFLLLLLITMVGCKEESSEEQAQDYMPFTTSSGALLHWGSGAVIKIYLPSDASASGITGYQSGYNAAVKAGIAKWDVTLANMGVTYDFTGTLGNNDLKIEWDDGTGVETGVLGFATINSQANPSRKILMTTRENYTTGNPSHSAAAVTAITGHELGHMLGIWSHSFDTADLMYPFLTTIAVPSSRDKATMQYLYGITPDLNLDQLDPNSALTAESSQQGEDSGFFFKINCGPNRELYGYPETESYVPPGMSLLRPELR</sequence>
<dbReference type="GO" id="GO:0008270">
    <property type="term" value="F:zinc ion binding"/>
    <property type="evidence" value="ECO:0007669"/>
    <property type="project" value="InterPro"/>
</dbReference>
<dbReference type="SUPFAM" id="SSF55486">
    <property type="entry name" value="Metalloproteases ('zincins'), catalytic domain"/>
    <property type="match status" value="1"/>
</dbReference>
<proteinExistence type="predicted"/>
<dbReference type="GO" id="GO:0031012">
    <property type="term" value="C:extracellular matrix"/>
    <property type="evidence" value="ECO:0007669"/>
    <property type="project" value="InterPro"/>
</dbReference>
<evidence type="ECO:0000256" key="1">
    <source>
        <dbReference type="ARBA" id="ARBA00022670"/>
    </source>
</evidence>
<dbReference type="AlphaFoldDB" id="A0A2A4SNN5"/>
<feature type="domain" description="Peptidase metallopeptidase" evidence="5">
    <location>
        <begin position="95"/>
        <end position="220"/>
    </location>
</feature>
<name>A0A2A4SNN5_9DELT</name>
<dbReference type="InterPro" id="IPR001818">
    <property type="entry name" value="Pept_M10_metallopeptidase"/>
</dbReference>
<keyword evidence="4" id="KW-0862">Zinc</keyword>
<organism evidence="6 7">
    <name type="scientific">SAR324 cluster bacterium</name>
    <dbReference type="NCBI Taxonomy" id="2024889"/>
    <lineage>
        <taxon>Bacteria</taxon>
        <taxon>Deltaproteobacteria</taxon>
        <taxon>SAR324 cluster</taxon>
    </lineage>
</organism>